<organism evidence="2 3">
    <name type="scientific">Verticillium longisporum</name>
    <name type="common">Verticillium dahliae var. longisporum</name>
    <dbReference type="NCBI Taxonomy" id="100787"/>
    <lineage>
        <taxon>Eukaryota</taxon>
        <taxon>Fungi</taxon>
        <taxon>Dikarya</taxon>
        <taxon>Ascomycota</taxon>
        <taxon>Pezizomycotina</taxon>
        <taxon>Sordariomycetes</taxon>
        <taxon>Hypocreomycetidae</taxon>
        <taxon>Glomerellales</taxon>
        <taxon>Plectosphaerellaceae</taxon>
        <taxon>Verticillium</taxon>
    </lineage>
</organism>
<dbReference type="GO" id="GO:0016504">
    <property type="term" value="F:peptidase activator activity"/>
    <property type="evidence" value="ECO:0007669"/>
    <property type="project" value="InterPro"/>
</dbReference>
<dbReference type="Proteomes" id="UP000044602">
    <property type="component" value="Unassembled WGS sequence"/>
</dbReference>
<dbReference type="PANTHER" id="PTHR32170">
    <property type="entry name" value="PROTEASOME ACTIVATOR COMPLEX SUBUNIT 4"/>
    <property type="match status" value="1"/>
</dbReference>
<dbReference type="InterPro" id="IPR036188">
    <property type="entry name" value="FAD/NAD-bd_sf"/>
</dbReference>
<dbReference type="GO" id="GO:0010499">
    <property type="term" value="P:proteasomal ubiquitin-independent protein catabolic process"/>
    <property type="evidence" value="ECO:0007669"/>
    <property type="project" value="TreeGrafter"/>
</dbReference>
<dbReference type="GO" id="GO:0016614">
    <property type="term" value="F:oxidoreductase activity, acting on CH-OH group of donors"/>
    <property type="evidence" value="ECO:0007669"/>
    <property type="project" value="InterPro"/>
</dbReference>
<dbReference type="EMBL" id="CVQH01022906">
    <property type="protein sequence ID" value="CRK34225.1"/>
    <property type="molecule type" value="Genomic_DNA"/>
</dbReference>
<proteinExistence type="predicted"/>
<dbReference type="PANTHER" id="PTHR32170:SF3">
    <property type="entry name" value="PROTEASOME ACTIVATOR COMPLEX SUBUNIT 4"/>
    <property type="match status" value="1"/>
</dbReference>
<dbReference type="GO" id="GO:0070628">
    <property type="term" value="F:proteasome binding"/>
    <property type="evidence" value="ECO:0007669"/>
    <property type="project" value="InterPro"/>
</dbReference>
<name>A0A0G4MJF3_VERLO</name>
<gene>
    <name evidence="2" type="ORF">BN1708_016330</name>
</gene>
<evidence type="ECO:0000313" key="2">
    <source>
        <dbReference type="EMBL" id="CRK34225.1"/>
    </source>
</evidence>
<dbReference type="InterPro" id="IPR035309">
    <property type="entry name" value="PSME4"/>
</dbReference>
<dbReference type="Gene3D" id="3.50.50.60">
    <property type="entry name" value="FAD/NAD(P)-binding domain"/>
    <property type="match status" value="1"/>
</dbReference>
<dbReference type="Gene3D" id="3.30.410.10">
    <property type="entry name" value="Cholesterol Oxidase, domain 2"/>
    <property type="match status" value="1"/>
</dbReference>
<evidence type="ECO:0000259" key="1">
    <source>
        <dbReference type="Pfam" id="PF16547"/>
    </source>
</evidence>
<protein>
    <recommendedName>
        <fullName evidence="1">Proteasome activator Blm10 N-terminal domain-containing protein</fullName>
    </recommendedName>
</protein>
<feature type="domain" description="Proteasome activator Blm10 N-terminal" evidence="1">
    <location>
        <begin position="132"/>
        <end position="181"/>
    </location>
</feature>
<evidence type="ECO:0000313" key="3">
    <source>
        <dbReference type="Proteomes" id="UP000044602"/>
    </source>
</evidence>
<reference evidence="2 3" key="1">
    <citation type="submission" date="2015-05" db="EMBL/GenBank/DDBJ databases">
        <authorList>
            <person name="Wang D.B."/>
            <person name="Wang M."/>
        </authorList>
    </citation>
    <scope>NUCLEOTIDE SEQUENCE [LARGE SCALE GENOMIC DNA]</scope>
    <source>
        <strain evidence="2">VL1</strain>
    </source>
</reference>
<dbReference type="Pfam" id="PF16547">
    <property type="entry name" value="BLM10_N"/>
    <property type="match status" value="1"/>
</dbReference>
<dbReference type="GO" id="GO:0005634">
    <property type="term" value="C:nucleus"/>
    <property type="evidence" value="ECO:0007669"/>
    <property type="project" value="TreeGrafter"/>
</dbReference>
<dbReference type="InterPro" id="IPR032372">
    <property type="entry name" value="Blm10_N"/>
</dbReference>
<dbReference type="GO" id="GO:0005829">
    <property type="term" value="C:cytosol"/>
    <property type="evidence" value="ECO:0007669"/>
    <property type="project" value="TreeGrafter"/>
</dbReference>
<keyword evidence="3" id="KW-1185">Reference proteome</keyword>
<sequence length="329" mass="37307">MEASEGEVDGSALTISQYLGRGAKSRGRMTITPALNTVVSTIPYLIDTNDKEAVIKGIENLQRALANVPNLKWLHPAPGTTARQYVTDMVVSPSNRRANHWIGTNKLGNQDGRINNGDSVVDTNTRVYGTDNLFVRYRPRTFSYFDHLPFPVEEEGERDVALAGILKELYIAIKAEDFSPGALHWTRELQGWLNLKFEMTRELRATLAKLYYHLCLAPAPMLLKIIGEDLTPENLMYWLTCLHLIMGSKDPRRSQEIIEHLVSFRLDMTSNAAFKEASKIQLLESAVSDLGWHFRHEKPILEDFLAHLDHPYKTVREAMGRVIASIYRT</sequence>
<dbReference type="STRING" id="100787.A0A0G4MJF3"/>
<dbReference type="AlphaFoldDB" id="A0A0G4MJF3"/>
<feature type="non-terminal residue" evidence="2">
    <location>
        <position position="329"/>
    </location>
</feature>
<dbReference type="SUPFAM" id="SSF54373">
    <property type="entry name" value="FAD-linked reductases, C-terminal domain"/>
    <property type="match status" value="1"/>
</dbReference>
<accession>A0A0G4MJF3</accession>